<dbReference type="SUPFAM" id="SSF52540">
    <property type="entry name" value="P-loop containing nucleoside triphosphate hydrolases"/>
    <property type="match status" value="2"/>
</dbReference>
<evidence type="ECO:0000256" key="1">
    <source>
        <dbReference type="ARBA" id="ARBA00006594"/>
    </source>
</evidence>
<feature type="region of interest" description="Disordered" evidence="3">
    <location>
        <begin position="483"/>
        <end position="507"/>
    </location>
</feature>
<dbReference type="Pfam" id="PF00271">
    <property type="entry name" value="Helicase_C"/>
    <property type="match status" value="1"/>
</dbReference>
<dbReference type="PANTHER" id="PTHR41313">
    <property type="entry name" value="ADENINE-SPECIFIC METHYLTRANSFERASE"/>
    <property type="match status" value="1"/>
</dbReference>
<keyword evidence="6" id="KW-1185">Reference proteome</keyword>
<evidence type="ECO:0000313" key="5">
    <source>
        <dbReference type="EMBL" id="QGY45889.1"/>
    </source>
</evidence>
<dbReference type="InterPro" id="IPR003356">
    <property type="entry name" value="DNA_methylase_A-5"/>
</dbReference>
<keyword evidence="5" id="KW-0489">Methyltransferase</keyword>
<gene>
    <name evidence="5" type="ORF">GM418_20100</name>
</gene>
<dbReference type="SMART" id="SM00490">
    <property type="entry name" value="HELICc"/>
    <property type="match status" value="1"/>
</dbReference>
<accession>A0A6I6JX27</accession>
<feature type="coiled-coil region" evidence="2">
    <location>
        <begin position="1584"/>
        <end position="1611"/>
    </location>
</feature>
<dbReference type="Gene3D" id="3.40.50.150">
    <property type="entry name" value="Vaccinia Virus protein VP39"/>
    <property type="match status" value="1"/>
</dbReference>
<dbReference type="GO" id="GO:0008170">
    <property type="term" value="F:N-methyltransferase activity"/>
    <property type="evidence" value="ECO:0007669"/>
    <property type="project" value="InterPro"/>
</dbReference>
<evidence type="ECO:0000313" key="6">
    <source>
        <dbReference type="Proteomes" id="UP000428260"/>
    </source>
</evidence>
<dbReference type="PANTHER" id="PTHR41313:SF1">
    <property type="entry name" value="DNA METHYLASE ADENINE-SPECIFIC DOMAIN-CONTAINING PROTEIN"/>
    <property type="match status" value="1"/>
</dbReference>
<organism evidence="5 6">
    <name type="scientific">Maribellus comscasis</name>
    <dbReference type="NCBI Taxonomy" id="2681766"/>
    <lineage>
        <taxon>Bacteria</taxon>
        <taxon>Pseudomonadati</taxon>
        <taxon>Bacteroidota</taxon>
        <taxon>Bacteroidia</taxon>
        <taxon>Marinilabiliales</taxon>
        <taxon>Prolixibacteraceae</taxon>
        <taxon>Maribellus</taxon>
    </lineage>
</organism>
<evidence type="ECO:0000256" key="3">
    <source>
        <dbReference type="SAM" id="MobiDB-lite"/>
    </source>
</evidence>
<keyword evidence="5" id="KW-0808">Transferase</keyword>
<dbReference type="GO" id="GO:0032259">
    <property type="term" value="P:methylation"/>
    <property type="evidence" value="ECO:0007669"/>
    <property type="project" value="UniProtKB-KW"/>
</dbReference>
<dbReference type="GO" id="GO:0003677">
    <property type="term" value="F:DNA binding"/>
    <property type="evidence" value="ECO:0007669"/>
    <property type="project" value="InterPro"/>
</dbReference>
<dbReference type="InterPro" id="IPR052933">
    <property type="entry name" value="DNA_Protect_Modify"/>
</dbReference>
<evidence type="ECO:0000259" key="4">
    <source>
        <dbReference type="PROSITE" id="PS51194"/>
    </source>
</evidence>
<dbReference type="Gene3D" id="3.40.50.300">
    <property type="entry name" value="P-loop containing nucleotide triphosphate hydrolases"/>
    <property type="match status" value="1"/>
</dbReference>
<name>A0A6I6JX27_9BACT</name>
<evidence type="ECO:0000256" key="2">
    <source>
        <dbReference type="SAM" id="Coils"/>
    </source>
</evidence>
<dbReference type="InterPro" id="IPR029063">
    <property type="entry name" value="SAM-dependent_MTases_sf"/>
</dbReference>
<dbReference type="SUPFAM" id="SSF53335">
    <property type="entry name" value="S-adenosyl-L-methionine-dependent methyltransferases"/>
    <property type="match status" value="1"/>
</dbReference>
<dbReference type="CDD" id="cd02440">
    <property type="entry name" value="AdoMet_MTases"/>
    <property type="match status" value="1"/>
</dbReference>
<dbReference type="RefSeq" id="WP_158869028.1">
    <property type="nucleotide sequence ID" value="NZ_CP046401.1"/>
</dbReference>
<feature type="compositionally biased region" description="Basic and acidic residues" evidence="3">
    <location>
        <begin position="1835"/>
        <end position="1846"/>
    </location>
</feature>
<dbReference type="PRINTS" id="PR00507">
    <property type="entry name" value="N12N6MTFRASE"/>
</dbReference>
<dbReference type="Pfam" id="PF02384">
    <property type="entry name" value="N6_Mtase"/>
    <property type="match status" value="1"/>
</dbReference>
<reference evidence="5 6" key="1">
    <citation type="submission" date="2019-11" db="EMBL/GenBank/DDBJ databases">
        <authorList>
            <person name="Zheng R.K."/>
            <person name="Sun C.M."/>
        </authorList>
    </citation>
    <scope>NUCLEOTIDE SEQUENCE [LARGE SCALE GENOMIC DNA]</scope>
    <source>
        <strain evidence="5 6">WC007</strain>
    </source>
</reference>
<feature type="domain" description="Helicase C-terminal" evidence="4">
    <location>
        <begin position="1391"/>
        <end position="1570"/>
    </location>
</feature>
<keyword evidence="2" id="KW-0175">Coiled coil</keyword>
<protein>
    <submittedName>
        <fullName evidence="5">N-6 DNA methylase</fullName>
    </submittedName>
</protein>
<proteinExistence type="inferred from homology"/>
<dbReference type="Proteomes" id="UP000428260">
    <property type="component" value="Chromosome"/>
</dbReference>
<dbReference type="InterPro" id="IPR027417">
    <property type="entry name" value="P-loop_NTPase"/>
</dbReference>
<sequence>MAYNKKLHLRANIDAIKTAFTLEQKNRLSTVGEKEILARYSGFGAIKEILDPLPANGSANPLINELHKVLSENTRDEKEYKRYFEGLKNSILTAFYTPSEVVNALAEALSDSGIKPSRLLDPSAGTGVFAQAFKQLSPDAEVTCFEKDPITGMILKHLHSEDKIRVEGFENIEKKYAGYYDVVASNIPFGDVAVFDPAFFSGNDPARKLASRSIHNYFFLKSVDMVRPGGLVAFITSQGVLNAPANRPVREYLMSPCDPVSVIRLPNNLFTEHAGTEVGSDLIVLQKREQQDQSVSKPEKQAFIESRTLSNGITVNNCFKTFDRVVHTDAKVDTDPYGKPAMVFTHKGGIEGMAKDLRQMLKEDFSRHLDLQRYQSHAQDTPEQQAAATVEIKPALKLDSNDLDPFWQAIEDNWFPNDNQTGAVKPTIENKPEPQKQQRIYSGQGTLFDMDDSAIQKEPATEAKPRQTITQEPLISLYELFGLSKEERSQQGRPNRRRMQMPQKQEQQEIPFMEWRERLHYEGIQKRKQLEKESLKNRNVHPLNGTEKVGQPQNLTRELEQREREEAMKPVPFKTGLLPHYREGSLVSDQSNRIGYLRDIEGLQPMFHPLDINSTQKQKASLYIEIRDTYHHLYRNEAKRLEANPALREMLNHLYDNFSFRFGLLNDKKNLDLIKMDVWGTEILSLERYIDGKAVKADIFNRPVAFNPNELTSVDTPHEALAASLNKYAGVNLGYMASLTGNTIDDLKEELKGTVYFNPMTGGYEVADKFISGNVISKAEEAERFLEHNPGHREAEESLHALREATPKPIAFDDLDFNFGERWIPTGIYNKYASHLFDTEVNIHYASSPDEFSVQSGYSNVKITDQYAVKSQSRTFDGLALMKHGLQNTSPDITKTILVDGEEVKVRDGEAIQLANTRIDEMRNGFSDWLREQSPEFKDRLAGLYNRTFNCFVRPAYDGSHQNFPGLDLKGLGIDNLYRSQKDAIWMDKINGGGICDHEVGGGKTLIMCCGAYEKKRLGLVNKPMITGLKANIHEIAKTFCTAYPNARVLYPGKEDFTPKNRQRIFNEIKNNNWDAVILTHEQFGMIPQSPEVQRDILQAELNSVEENLEVLKGQGKEVSRAMLKGCVKRKLNLEARLKQITFNIENRKDDAVDFRLMGIDHLYVDESHKFKNLTFNTRHDRVAGLGNPEGSQRALNMLFALRTIQERTGRDLGATFLSGTTISNSLTELYLLFKYLRPKELERQNIKTFDAWAAIFAKKSIDYEFSVTNEIVQKERFRYFIKVPELAQFYAEITDYRTAADIGIDRPKKNEILHNIPPTPDQVDFINRLVQFAKTGDATLLFRAPLNDREEKAKMLIATDYARKMSLDMRMVDSRFDDHIDNKASHCAQMISGYYRRYNGQKGTQFVFSDLGTYKPGQWNAYSEIKRKLVEDHGIPAHEIRFIQEAKTEKARKMMIADMNNGRIRVMFGSTEMLGTGVNAQKRAVAVHHLDCPWRPSDLEQRDGRAIRKGNEIAKKVAGNEVDVILYAVEKSLDAYKFGLLHNKQLFIRQLKNNNLGCRTIDEGAMDEKSGMNFSEYVAILSGNTELLEKARLEKKIAALESERQAFVRGKSSSRYKLENITQTVERNKGLIERISKDMENFKSRVQTNEDGSYRNPIQLDAVTGSDFKIIGKKLNEIASTAKTHDAHEPIGNLYGFTLYVKSETTNKDGLDFIQNRFSVLGDGEIFYQYNNGQMAVDPKLASQNFLHALVENMPRLLERYKADNEKLSNDIPVLKEVVESTWRKEPELAELKSEMATLERKIQQSLKSTDEMEGETSAPVNETVSKLPPPEKNNPEKSPKIPERLQEIAEASGGRIIIAGIGHSAKPDNPIVSKSLKV</sequence>
<dbReference type="InterPro" id="IPR001650">
    <property type="entry name" value="Helicase_C-like"/>
</dbReference>
<dbReference type="PROSITE" id="PS51194">
    <property type="entry name" value="HELICASE_CTER"/>
    <property type="match status" value="1"/>
</dbReference>
<feature type="region of interest" description="Disordered" evidence="3">
    <location>
        <begin position="1807"/>
        <end position="1846"/>
    </location>
</feature>
<comment type="similarity">
    <text evidence="1">Belongs to the N(4)/N(6)-methyltransferase family.</text>
</comment>
<dbReference type="KEGG" id="mcos:GM418_20100"/>
<dbReference type="EMBL" id="CP046401">
    <property type="protein sequence ID" value="QGY45889.1"/>
    <property type="molecule type" value="Genomic_DNA"/>
</dbReference>